<sequence>MSLSGGSLRGLSVPWRNNSLMFGGGQDPPLSDHGETVIGVYLLLLGDHTHTRTHTYCIHAHTHINLTKHNMLSSGCCCPQLSHVVLSCLMLSSGCCCCPRCFTMGYRLGMTNQGSSNGTTSVSDKIILAFFP</sequence>
<gene>
    <name evidence="1" type="ORF">JOB18_024876</name>
</gene>
<protein>
    <submittedName>
        <fullName evidence="1">Opsin-5-like</fullName>
    </submittedName>
</protein>
<dbReference type="EMBL" id="JAGKHQ010000018">
    <property type="protein sequence ID" value="KAG7486104.1"/>
    <property type="molecule type" value="Genomic_DNA"/>
</dbReference>
<keyword evidence="2" id="KW-1185">Reference proteome</keyword>
<evidence type="ECO:0000313" key="1">
    <source>
        <dbReference type="EMBL" id="KAG7486104.1"/>
    </source>
</evidence>
<proteinExistence type="predicted"/>
<organism evidence="1 2">
    <name type="scientific">Solea senegalensis</name>
    <name type="common">Senegalese sole</name>
    <dbReference type="NCBI Taxonomy" id="28829"/>
    <lineage>
        <taxon>Eukaryota</taxon>
        <taxon>Metazoa</taxon>
        <taxon>Chordata</taxon>
        <taxon>Craniata</taxon>
        <taxon>Vertebrata</taxon>
        <taxon>Euteleostomi</taxon>
        <taxon>Actinopterygii</taxon>
        <taxon>Neopterygii</taxon>
        <taxon>Teleostei</taxon>
        <taxon>Neoteleostei</taxon>
        <taxon>Acanthomorphata</taxon>
        <taxon>Carangaria</taxon>
        <taxon>Pleuronectiformes</taxon>
        <taxon>Pleuronectoidei</taxon>
        <taxon>Soleidae</taxon>
        <taxon>Solea</taxon>
    </lineage>
</organism>
<name>A0AAV6Q8D0_SOLSE</name>
<evidence type="ECO:0000313" key="2">
    <source>
        <dbReference type="Proteomes" id="UP000693946"/>
    </source>
</evidence>
<dbReference type="Proteomes" id="UP000693946">
    <property type="component" value="Linkage Group LG6"/>
</dbReference>
<comment type="caution">
    <text evidence="1">The sequence shown here is derived from an EMBL/GenBank/DDBJ whole genome shotgun (WGS) entry which is preliminary data.</text>
</comment>
<dbReference type="AlphaFoldDB" id="A0AAV6Q8D0"/>
<reference evidence="1 2" key="1">
    <citation type="journal article" date="2021" name="Sci. Rep.">
        <title>Chromosome anchoring in Senegalese sole (Solea senegalensis) reveals sex-associated markers and genome rearrangements in flatfish.</title>
        <authorList>
            <person name="Guerrero-Cozar I."/>
            <person name="Gomez-Garrido J."/>
            <person name="Berbel C."/>
            <person name="Martinez-Blanch J.F."/>
            <person name="Alioto T."/>
            <person name="Claros M.G."/>
            <person name="Gagnaire P.A."/>
            <person name="Manchado M."/>
        </authorList>
    </citation>
    <scope>NUCLEOTIDE SEQUENCE [LARGE SCALE GENOMIC DNA]</scope>
    <source>
        <strain evidence="1">Sse05_10M</strain>
    </source>
</reference>
<accession>A0AAV6Q8D0</accession>